<dbReference type="NCBIfam" id="TIGR00487">
    <property type="entry name" value="IF-2"/>
    <property type="match status" value="1"/>
</dbReference>
<dbReference type="Gene3D" id="2.40.30.10">
    <property type="entry name" value="Translation factors"/>
    <property type="match status" value="2"/>
</dbReference>
<dbReference type="Gene3D" id="3.40.50.300">
    <property type="entry name" value="P-loop containing nucleotide triphosphate hydrolases"/>
    <property type="match status" value="1"/>
</dbReference>
<comment type="similarity">
    <text evidence="1 8">Belongs to the TRAFAC class translation factor GTPase superfamily. Classic translation factor GTPase family. IF-2 subfamily.</text>
</comment>
<dbReference type="InterPro" id="IPR036925">
    <property type="entry name" value="TIF_IF2_dom3_sf"/>
</dbReference>
<evidence type="ECO:0000256" key="6">
    <source>
        <dbReference type="ARBA" id="ARBA00023134"/>
    </source>
</evidence>
<dbReference type="EMBL" id="CP012839">
    <property type="protein sequence ID" value="ARC53336.1"/>
    <property type="molecule type" value="Genomic_DNA"/>
</dbReference>
<dbReference type="PROSITE" id="PS51722">
    <property type="entry name" value="G_TR_2"/>
    <property type="match status" value="1"/>
</dbReference>
<evidence type="ECO:0000313" key="11">
    <source>
        <dbReference type="Proteomes" id="UP000242793"/>
    </source>
</evidence>
<organism evidence="10 11">
    <name type="scientific">Candidatus Riesia pediculischaeffi</name>
    <dbReference type="NCBI Taxonomy" id="428411"/>
    <lineage>
        <taxon>Bacteria</taxon>
        <taxon>Pseudomonadati</taxon>
        <taxon>Pseudomonadota</taxon>
        <taxon>Gammaproteobacteria</taxon>
        <taxon>Enterobacterales</taxon>
        <taxon>Enterobacteriaceae</taxon>
        <taxon>Candidatus Riesia</taxon>
    </lineage>
</organism>
<dbReference type="FunFam" id="2.40.30.10:FF:000008">
    <property type="entry name" value="Translation initiation factor IF-2"/>
    <property type="match status" value="1"/>
</dbReference>
<dbReference type="CDD" id="cd03702">
    <property type="entry name" value="IF2_mtIF2_II"/>
    <property type="match status" value="1"/>
</dbReference>
<evidence type="ECO:0000313" key="10">
    <source>
        <dbReference type="EMBL" id="ARC53336.1"/>
    </source>
</evidence>
<dbReference type="GO" id="GO:0003743">
    <property type="term" value="F:translation initiation factor activity"/>
    <property type="evidence" value="ECO:0007669"/>
    <property type="project" value="UniProtKB-UniRule"/>
</dbReference>
<dbReference type="FunFam" id="3.40.50.300:FF:000019">
    <property type="entry name" value="Translation initiation factor IF-2"/>
    <property type="match status" value="1"/>
</dbReference>
<dbReference type="InterPro" id="IPR053905">
    <property type="entry name" value="EF-G-like_DII"/>
</dbReference>
<evidence type="ECO:0000256" key="1">
    <source>
        <dbReference type="ARBA" id="ARBA00007733"/>
    </source>
</evidence>
<dbReference type="InterPro" id="IPR015760">
    <property type="entry name" value="TIF_IF2"/>
</dbReference>
<evidence type="ECO:0000259" key="9">
    <source>
        <dbReference type="PROSITE" id="PS51722"/>
    </source>
</evidence>
<evidence type="ECO:0000256" key="4">
    <source>
        <dbReference type="ARBA" id="ARBA00022741"/>
    </source>
</evidence>
<dbReference type="InterPro" id="IPR005225">
    <property type="entry name" value="Small_GTP-bd"/>
</dbReference>
<dbReference type="InterPro" id="IPR044145">
    <property type="entry name" value="IF2_II"/>
</dbReference>
<dbReference type="GO" id="GO:0003924">
    <property type="term" value="F:GTPase activity"/>
    <property type="evidence" value="ECO:0007669"/>
    <property type="project" value="InterPro"/>
</dbReference>
<keyword evidence="11" id="KW-1185">Reference proteome</keyword>
<dbReference type="NCBIfam" id="TIGR00231">
    <property type="entry name" value="small_GTP"/>
    <property type="match status" value="1"/>
</dbReference>
<dbReference type="Pfam" id="PF11987">
    <property type="entry name" value="IF-2"/>
    <property type="match status" value="1"/>
</dbReference>
<keyword evidence="6" id="KW-0342">GTP-binding</keyword>
<dbReference type="InterPro" id="IPR023115">
    <property type="entry name" value="TIF_IF2_dom3"/>
</dbReference>
<protein>
    <recommendedName>
        <fullName evidence="2 7">Translation initiation factor IF-2</fullName>
    </recommendedName>
</protein>
<dbReference type="FunFam" id="3.40.50.10050:FF:000001">
    <property type="entry name" value="Translation initiation factor IF-2"/>
    <property type="match status" value="1"/>
</dbReference>
<dbReference type="AlphaFoldDB" id="A0A1V0HKI9"/>
<dbReference type="Proteomes" id="UP000242793">
    <property type="component" value="Chromosome"/>
</dbReference>
<dbReference type="SUPFAM" id="SSF50447">
    <property type="entry name" value="Translation proteins"/>
    <property type="match status" value="2"/>
</dbReference>
<dbReference type="CDD" id="cd01887">
    <property type="entry name" value="IF2_eIF5B"/>
    <property type="match status" value="1"/>
</dbReference>
<evidence type="ECO:0000256" key="8">
    <source>
        <dbReference type="RuleBase" id="RU000644"/>
    </source>
</evidence>
<evidence type="ECO:0000256" key="5">
    <source>
        <dbReference type="ARBA" id="ARBA00022917"/>
    </source>
</evidence>
<proteinExistence type="inferred from homology"/>
<reference evidence="10 11" key="1">
    <citation type="submission" date="2015-10" db="EMBL/GenBank/DDBJ databases">
        <title>Survey of human and primate louse endosymbionts.</title>
        <authorList>
            <person name="Boyd B.M."/>
        </authorList>
    </citation>
    <scope>NUCLEOTIDE SEQUENCE [LARGE SCALE GENOMIC DNA]</scope>
    <source>
        <strain evidence="10 11">PTSK</strain>
    </source>
</reference>
<evidence type="ECO:0000256" key="7">
    <source>
        <dbReference type="NCBIfam" id="TIGR00487"/>
    </source>
</evidence>
<dbReference type="SUPFAM" id="SSF52156">
    <property type="entry name" value="Initiation factor IF2/eIF5b, domain 3"/>
    <property type="match status" value="1"/>
</dbReference>
<dbReference type="PANTHER" id="PTHR43381">
    <property type="entry name" value="TRANSLATION INITIATION FACTOR IF-2-RELATED"/>
    <property type="match status" value="1"/>
</dbReference>
<name>A0A1V0HKI9_9ENTR</name>
<dbReference type="PRINTS" id="PR00315">
    <property type="entry name" value="ELONGATNFCT"/>
</dbReference>
<evidence type="ECO:0000256" key="3">
    <source>
        <dbReference type="ARBA" id="ARBA00022540"/>
    </source>
</evidence>
<keyword evidence="4" id="KW-0547">Nucleotide-binding</keyword>
<evidence type="ECO:0000256" key="2">
    <source>
        <dbReference type="ARBA" id="ARBA00020675"/>
    </source>
</evidence>
<keyword evidence="3 8" id="KW-0396">Initiation factor</keyword>
<comment type="function">
    <text evidence="8">One of the essential components for the initiation of protein synthesis. Protects formylmethionyl-tRNA from spontaneous hydrolysis and promotes its binding to the 30S ribosomal subunits. Also involved in the hydrolysis of GTP during the formation of the 70S ribosomal complex.</text>
</comment>
<keyword evidence="5 8" id="KW-0648">Protein biosynthesis</keyword>
<dbReference type="PANTHER" id="PTHR43381:SF5">
    <property type="entry name" value="TR-TYPE G DOMAIN-CONTAINING PROTEIN"/>
    <property type="match status" value="1"/>
</dbReference>
<dbReference type="SUPFAM" id="SSF52540">
    <property type="entry name" value="P-loop containing nucleoside triphosphate hydrolases"/>
    <property type="match status" value="1"/>
</dbReference>
<dbReference type="GO" id="GO:0005525">
    <property type="term" value="F:GTP binding"/>
    <property type="evidence" value="ECO:0007669"/>
    <property type="project" value="UniProtKB-KW"/>
</dbReference>
<dbReference type="STRING" id="428411.AOQ87_01450"/>
<dbReference type="Gene3D" id="3.40.50.10050">
    <property type="entry name" value="Translation initiation factor IF- 2, domain 3"/>
    <property type="match status" value="1"/>
</dbReference>
<sequence length="550" mass="62739">MVRINANMDRYNEKDIESEIIDYRNSTFRRNDKILRVRPPIVSVMGHIDHGKTSLLDRICSTNVLSKETGGITQTINVHHFHADKRYNEKAITFLDTPGHSAFFNMRLRGIDMTDIVLLVIAIDDGIMQQTIETIQYAKSFDIPVIVAVNKIDKKISFNKDIENYILKYGVQSERLGGEDQFVYVSAKTGEGIDNLLEAILVQAELMELKADRNCPAIGTITESFLDKRRGPVVNVIIREGVLKIGQVILCGFEYGKVKKIIDVNGKNVEEALPCVPVQVLGLSDIPLAGDKLIVLKSEKKAKNFATIRRARSREIELDIQKSSIMQENKKNFFKKDNETTTLNIILKTDTQGMMDAIQSSLDEINRTYCRKNIQKYVKIIRCGVGQINTNDVILAITSKSIIFGFNVQTEHISKKFLVRNHIDIRYYSVIYKLLQDVEDELRRNVTKKVYDRKVQIGTLNVQNIFHLKDHHSTIVGCMVVKGRIKKDSLISIFRGEKMIFQDIQIDSLQRFQSKVNEVKEGDECGVRIKPHVKLYIGDMIAAFEKKNDP</sequence>
<accession>A0A1V0HKI9</accession>
<feature type="domain" description="Tr-type G" evidence="9">
    <location>
        <begin position="37"/>
        <end position="210"/>
    </location>
</feature>
<dbReference type="InterPro" id="IPR000178">
    <property type="entry name" value="TF_IF2_bacterial-like"/>
</dbReference>
<dbReference type="InterPro" id="IPR000795">
    <property type="entry name" value="T_Tr_GTP-bd_dom"/>
</dbReference>
<gene>
    <name evidence="10" type="ORF">AOQ87_01450</name>
</gene>
<dbReference type="GO" id="GO:0005829">
    <property type="term" value="C:cytosol"/>
    <property type="evidence" value="ECO:0007669"/>
    <property type="project" value="TreeGrafter"/>
</dbReference>
<dbReference type="KEGG" id="rped:AOQ87_01450"/>
<dbReference type="InterPro" id="IPR009000">
    <property type="entry name" value="Transl_B-barrel_sf"/>
</dbReference>
<dbReference type="Pfam" id="PF22042">
    <property type="entry name" value="EF-G_D2"/>
    <property type="match status" value="1"/>
</dbReference>
<dbReference type="Pfam" id="PF00009">
    <property type="entry name" value="GTP_EFTU"/>
    <property type="match status" value="1"/>
</dbReference>
<dbReference type="InterPro" id="IPR027417">
    <property type="entry name" value="P-loop_NTPase"/>
</dbReference>